<protein>
    <recommendedName>
        <fullName evidence="1">Actin-like protein N-terminal domain-containing protein</fullName>
    </recommendedName>
</protein>
<dbReference type="CDD" id="cd10227">
    <property type="entry name" value="ASKHA_NBD_ParM-like"/>
    <property type="match status" value="1"/>
</dbReference>
<dbReference type="InterPro" id="IPR043129">
    <property type="entry name" value="ATPase_NBD"/>
</dbReference>
<organism evidence="2 3">
    <name type="scientific">Caenimonas koreensis DSM 17982</name>
    <dbReference type="NCBI Taxonomy" id="1121255"/>
    <lineage>
        <taxon>Bacteria</taxon>
        <taxon>Pseudomonadati</taxon>
        <taxon>Pseudomonadota</taxon>
        <taxon>Betaproteobacteria</taxon>
        <taxon>Burkholderiales</taxon>
        <taxon>Comamonadaceae</taxon>
        <taxon>Caenimonas</taxon>
    </lineage>
</organism>
<name>A0A844AT70_9BURK</name>
<gene>
    <name evidence="2" type="ORF">GHT07_09615</name>
</gene>
<dbReference type="Proteomes" id="UP000487350">
    <property type="component" value="Unassembled WGS sequence"/>
</dbReference>
<dbReference type="RefSeq" id="WP_153584848.1">
    <property type="nucleotide sequence ID" value="NZ_WJBU01000008.1"/>
</dbReference>
<accession>A0A844AT70</accession>
<dbReference type="SUPFAM" id="SSF53067">
    <property type="entry name" value="Actin-like ATPase domain"/>
    <property type="match status" value="1"/>
</dbReference>
<keyword evidence="3" id="KW-1185">Reference proteome</keyword>
<sequence length="246" mass="26398">MKSHQFVIGARSVDVGYYNVKYTLGRPAIQAPIAVESFPSIAPVLKSGVARQMEGFSQPDGCLVNVGGVSYFAGPGAAHRGSGSDSRLVKEDYATSDKYLALLRAAFWHIAKAASSSRHVVIRNLSLGLPMNTYFDCAEALSVKAMGEHIVGAGGDERRITIDNARVIVQPQGAIINFGYSNGGRPLEGVTMVVDPGGGTLDWYLSERLTPSWERSGAYPKAMLACAYAVADRINAGWRDQSRIVD</sequence>
<dbReference type="InterPro" id="IPR040607">
    <property type="entry name" value="ALP_N"/>
</dbReference>
<reference evidence="2 3" key="1">
    <citation type="submission" date="2019-11" db="EMBL/GenBank/DDBJ databases">
        <title>Caenimonas koreensis gen. nov., sp. nov., isolated from activated sludge.</title>
        <authorList>
            <person name="Seung H.R."/>
        </authorList>
    </citation>
    <scope>NUCLEOTIDE SEQUENCE [LARGE SCALE GENOMIC DNA]</scope>
    <source>
        <strain evidence="2 3">EMB320</strain>
    </source>
</reference>
<dbReference type="Pfam" id="PF17989">
    <property type="entry name" value="ALP_N"/>
    <property type="match status" value="1"/>
</dbReference>
<dbReference type="EMBL" id="WJBU01000008">
    <property type="protein sequence ID" value="MRD47535.1"/>
    <property type="molecule type" value="Genomic_DNA"/>
</dbReference>
<evidence type="ECO:0000259" key="1">
    <source>
        <dbReference type="Pfam" id="PF17989"/>
    </source>
</evidence>
<dbReference type="OrthoDB" id="143284at2"/>
<dbReference type="AlphaFoldDB" id="A0A844AT70"/>
<dbReference type="Gene3D" id="3.30.420.40">
    <property type="match status" value="1"/>
</dbReference>
<feature type="domain" description="Actin-like protein N-terminal" evidence="1">
    <location>
        <begin position="13"/>
        <end position="173"/>
    </location>
</feature>
<evidence type="ECO:0000313" key="2">
    <source>
        <dbReference type="EMBL" id="MRD47535.1"/>
    </source>
</evidence>
<comment type="caution">
    <text evidence="2">The sequence shown here is derived from an EMBL/GenBank/DDBJ whole genome shotgun (WGS) entry which is preliminary data.</text>
</comment>
<proteinExistence type="predicted"/>
<evidence type="ECO:0000313" key="3">
    <source>
        <dbReference type="Proteomes" id="UP000487350"/>
    </source>
</evidence>